<dbReference type="GO" id="GO:0016020">
    <property type="term" value="C:membrane"/>
    <property type="evidence" value="ECO:0007669"/>
    <property type="project" value="InterPro"/>
</dbReference>
<protein>
    <submittedName>
        <fullName evidence="3">Glycosyl transferase family protein</fullName>
    </submittedName>
</protein>
<evidence type="ECO:0000313" key="3">
    <source>
        <dbReference type="EMBL" id="KKS98620.1"/>
    </source>
</evidence>
<evidence type="ECO:0000256" key="2">
    <source>
        <dbReference type="ARBA" id="ARBA00022679"/>
    </source>
</evidence>
<sequence length="280" mass="32894">MITVEMLGGLGNQMFRYAAGRSLAEKVGTGLVLDLSHFAGYKLRNFELDIFRIKAEIRQSSGILAKIGTITSKLKSAQKKYREKHFHFDADFFDLPDGTYLRGDFQSEKYFFPVKDLIRRNFTFAGELNNDSKKYLALIRNAKLPVSIHFRITDYLKSEQKDQYHYVLPGEYYRQSIFLLSRRLLKPVYFIFSDDLNYVKMNYDLPVNAVFIDREVKTESWEDMRLMSLCRHHIIANSTFSWWAAWLNSYTKKVIISPLRWFDNNPSDTGDLIPETWVKI</sequence>
<dbReference type="EMBL" id="LCFP01000001">
    <property type="protein sequence ID" value="KKS98620.1"/>
    <property type="molecule type" value="Genomic_DNA"/>
</dbReference>
<evidence type="ECO:0000313" key="4">
    <source>
        <dbReference type="Proteomes" id="UP000034894"/>
    </source>
</evidence>
<gene>
    <name evidence="3" type="ORF">UV73_C0001G0141</name>
</gene>
<dbReference type="GO" id="GO:0005975">
    <property type="term" value="P:carbohydrate metabolic process"/>
    <property type="evidence" value="ECO:0007669"/>
    <property type="project" value="InterPro"/>
</dbReference>
<proteinExistence type="predicted"/>
<comment type="caution">
    <text evidence="3">The sequence shown here is derived from an EMBL/GenBank/DDBJ whole genome shotgun (WGS) entry which is preliminary data.</text>
</comment>
<keyword evidence="2 3" id="KW-0808">Transferase</keyword>
<dbReference type="STRING" id="1618443.UV73_C0001G0141"/>
<organism evidence="3 4">
    <name type="scientific">Candidatus Gottesmanbacteria bacterium GW2011_GWA2_43_14</name>
    <dbReference type="NCBI Taxonomy" id="1618443"/>
    <lineage>
        <taxon>Bacteria</taxon>
        <taxon>Candidatus Gottesmaniibacteriota</taxon>
    </lineage>
</organism>
<dbReference type="PATRIC" id="fig|1618443.3.peg.141"/>
<dbReference type="CDD" id="cd11301">
    <property type="entry name" value="Fut1_Fut2_like"/>
    <property type="match status" value="1"/>
</dbReference>
<reference evidence="3 4" key="1">
    <citation type="journal article" date="2015" name="Nature">
        <title>rRNA introns, odd ribosomes, and small enigmatic genomes across a large radiation of phyla.</title>
        <authorList>
            <person name="Brown C.T."/>
            <person name="Hug L.A."/>
            <person name="Thomas B.C."/>
            <person name="Sharon I."/>
            <person name="Castelle C.J."/>
            <person name="Singh A."/>
            <person name="Wilkins M.J."/>
            <person name="Williams K.H."/>
            <person name="Banfield J.F."/>
        </authorList>
    </citation>
    <scope>NUCLEOTIDE SEQUENCE [LARGE SCALE GENOMIC DNA]</scope>
</reference>
<dbReference type="PANTHER" id="PTHR11927:SF9">
    <property type="entry name" value="L-FUCOSYLTRANSFERASE"/>
    <property type="match status" value="1"/>
</dbReference>
<dbReference type="Pfam" id="PF01531">
    <property type="entry name" value="Glyco_transf_11"/>
    <property type="match status" value="1"/>
</dbReference>
<dbReference type="InterPro" id="IPR002516">
    <property type="entry name" value="Glyco_trans_11"/>
</dbReference>
<accession>A0A0G1DLA9</accession>
<dbReference type="AlphaFoldDB" id="A0A0G1DLA9"/>
<keyword evidence="1" id="KW-0328">Glycosyltransferase</keyword>
<dbReference type="Proteomes" id="UP000034894">
    <property type="component" value="Unassembled WGS sequence"/>
</dbReference>
<dbReference type="GO" id="GO:0008107">
    <property type="term" value="F:galactoside 2-alpha-L-fucosyltransferase activity"/>
    <property type="evidence" value="ECO:0007669"/>
    <property type="project" value="InterPro"/>
</dbReference>
<evidence type="ECO:0000256" key="1">
    <source>
        <dbReference type="ARBA" id="ARBA00022676"/>
    </source>
</evidence>
<name>A0A0G1DLA9_9BACT</name>
<dbReference type="PANTHER" id="PTHR11927">
    <property type="entry name" value="GALACTOSIDE 2-L-FUCOSYLTRANSFERASE"/>
    <property type="match status" value="1"/>
</dbReference>